<dbReference type="AlphaFoldDB" id="A0A9W5Z3Y5"/>
<proteinExistence type="predicted"/>
<name>A0A9W5Z3Y5_9EURO</name>
<dbReference type="EMBL" id="BROQ01000296">
    <property type="protein sequence ID" value="GKZ27849.1"/>
    <property type="molecule type" value="Genomic_DNA"/>
</dbReference>
<reference evidence="1" key="1">
    <citation type="submission" date="2022-07" db="EMBL/GenBank/DDBJ databases">
        <title>Taxonomy of Aspergillus series Nigri: significant species reduction supported by multi-species coalescent approaches.</title>
        <authorList>
            <person name="Bian C."/>
            <person name="Kusuya Y."/>
            <person name="Sklenar F."/>
            <person name="D'hooge E."/>
            <person name="Yaguchi T."/>
            <person name="Takahashi H."/>
            <person name="Hubka V."/>
        </authorList>
    </citation>
    <scope>NUCLEOTIDE SEQUENCE</scope>
    <source>
        <strain evidence="1">CBS 733.88</strain>
    </source>
</reference>
<protein>
    <submittedName>
        <fullName evidence="1">Uncharacterized protein</fullName>
    </submittedName>
</protein>
<comment type="caution">
    <text evidence="1">The sequence shown here is derived from an EMBL/GenBank/DDBJ whole genome shotgun (WGS) entry which is preliminary data.</text>
</comment>
<gene>
    <name evidence="1" type="ORF">AbraCBS73388_005889</name>
</gene>
<accession>A0A9W5Z3Y5</accession>
<evidence type="ECO:0000313" key="2">
    <source>
        <dbReference type="Proteomes" id="UP001143548"/>
    </source>
</evidence>
<dbReference type="InterPro" id="IPR022198">
    <property type="entry name" value="DUF3723"/>
</dbReference>
<evidence type="ECO:0000313" key="1">
    <source>
        <dbReference type="EMBL" id="GKZ27849.1"/>
    </source>
</evidence>
<sequence>MEQFELGYRQVWLYAMRHYPLMPPDPKTDAKLFANSNRAKADEHTVCEMARLAYRLGFRSTEIEGLVNRSPDRAIAHAALLQARRPGIFRYDPHIFGLLVDRIIECFQMLFRTKPERLLSISQISLQITPAMWPVANADAQ</sequence>
<dbReference type="Proteomes" id="UP001143548">
    <property type="component" value="Unassembled WGS sequence"/>
</dbReference>
<organism evidence="1 2">
    <name type="scientific">Aspergillus brasiliensis</name>
    <dbReference type="NCBI Taxonomy" id="319629"/>
    <lineage>
        <taxon>Eukaryota</taxon>
        <taxon>Fungi</taxon>
        <taxon>Dikarya</taxon>
        <taxon>Ascomycota</taxon>
        <taxon>Pezizomycotina</taxon>
        <taxon>Eurotiomycetes</taxon>
        <taxon>Eurotiomycetidae</taxon>
        <taxon>Eurotiales</taxon>
        <taxon>Aspergillaceae</taxon>
        <taxon>Aspergillus</taxon>
        <taxon>Aspergillus subgen. Circumdati</taxon>
    </lineage>
</organism>
<dbReference type="Pfam" id="PF12520">
    <property type="entry name" value="DUF3723"/>
    <property type="match status" value="1"/>
</dbReference>